<proteinExistence type="predicted"/>
<evidence type="ECO:0000313" key="2">
    <source>
        <dbReference type="EMBL" id="SHE43098.1"/>
    </source>
</evidence>
<keyword evidence="1" id="KW-0732">Signal</keyword>
<dbReference type="RefSeq" id="WP_073398775.1">
    <property type="nucleotide sequence ID" value="NZ_FQTV01000001.1"/>
</dbReference>
<keyword evidence="3" id="KW-1185">Reference proteome</keyword>
<gene>
    <name evidence="2" type="ORF">SAMN05444405_101353</name>
</gene>
<dbReference type="EMBL" id="FQTV01000001">
    <property type="protein sequence ID" value="SHE43098.1"/>
    <property type="molecule type" value="Genomic_DNA"/>
</dbReference>
<accession>A0A1M4TFC3</accession>
<dbReference type="Proteomes" id="UP000184509">
    <property type="component" value="Unassembled WGS sequence"/>
</dbReference>
<dbReference type="AlphaFoldDB" id="A0A1M4TFC3"/>
<reference evidence="2 3" key="1">
    <citation type="submission" date="2016-11" db="EMBL/GenBank/DDBJ databases">
        <authorList>
            <person name="Jaros S."/>
            <person name="Januszkiewicz K."/>
            <person name="Wedrychowicz H."/>
        </authorList>
    </citation>
    <scope>NUCLEOTIDE SEQUENCE [LARGE SCALE GENOMIC DNA]</scope>
    <source>
        <strain evidence="2 3">DSM 26991</strain>
    </source>
</reference>
<dbReference type="InterPro" id="IPR047698">
    <property type="entry name" value="ArsF-like"/>
</dbReference>
<organism evidence="2 3">
    <name type="scientific">Bacteroides luti</name>
    <dbReference type="NCBI Taxonomy" id="1297750"/>
    <lineage>
        <taxon>Bacteria</taxon>
        <taxon>Pseudomonadati</taxon>
        <taxon>Bacteroidota</taxon>
        <taxon>Bacteroidia</taxon>
        <taxon>Bacteroidales</taxon>
        <taxon>Bacteroidaceae</taxon>
        <taxon>Bacteroides</taxon>
    </lineage>
</organism>
<dbReference type="STRING" id="1297750.SAMN05444405_101353"/>
<dbReference type="NCBIfam" id="NF040494">
    <property type="entry name" value="nitrored_ArsF"/>
    <property type="match status" value="1"/>
</dbReference>
<evidence type="ECO:0008006" key="4">
    <source>
        <dbReference type="Google" id="ProtNLM"/>
    </source>
</evidence>
<feature type="signal peptide" evidence="1">
    <location>
        <begin position="1"/>
        <end position="22"/>
    </location>
</feature>
<evidence type="ECO:0000313" key="3">
    <source>
        <dbReference type="Proteomes" id="UP000184509"/>
    </source>
</evidence>
<protein>
    <recommendedName>
        <fullName evidence="4">Thioredoxin domain-containing protein</fullName>
    </recommendedName>
</protein>
<sequence>MKRIMMMGFAMLMILGSFVCNAQNNKKTAATKTAAQKIEVYYFHFTRRCPTCMAVESESKKDLTILYPEQFKKGMITFKSINLDEKSSESIAEKCQASGQSLLVISGKKRTDLTSEGFMYARNTPDKLKQKIKSTIDPLLGSK</sequence>
<evidence type="ECO:0000256" key="1">
    <source>
        <dbReference type="SAM" id="SignalP"/>
    </source>
</evidence>
<name>A0A1M4TFC3_9BACE</name>
<dbReference type="OrthoDB" id="5524063at2"/>
<feature type="chain" id="PRO_5012838440" description="Thioredoxin domain-containing protein" evidence="1">
    <location>
        <begin position="23"/>
        <end position="143"/>
    </location>
</feature>